<accession>A0A1G6Z5E9</accession>
<dbReference type="EMBL" id="FMZX01000015">
    <property type="protein sequence ID" value="SDD97187.1"/>
    <property type="molecule type" value="Genomic_DNA"/>
</dbReference>
<keyword evidence="2" id="KW-1185">Reference proteome</keyword>
<gene>
    <name evidence="1" type="ORF">SAMN04487779_1015111</name>
</gene>
<proteinExistence type="predicted"/>
<reference evidence="1 2" key="1">
    <citation type="submission" date="2016-10" db="EMBL/GenBank/DDBJ databases">
        <authorList>
            <person name="de Groot N.N."/>
        </authorList>
    </citation>
    <scope>NUCLEOTIDE SEQUENCE [LARGE SCALE GENOMIC DNA]</scope>
    <source>
        <strain evidence="1 2">CPCC 100156</strain>
    </source>
</reference>
<dbReference type="AlphaFoldDB" id="A0A1G6Z5E9"/>
<name>A0A1G6Z5E9_9PROT</name>
<evidence type="ECO:0000313" key="2">
    <source>
        <dbReference type="Proteomes" id="UP000198925"/>
    </source>
</evidence>
<dbReference type="Proteomes" id="UP000198925">
    <property type="component" value="Unassembled WGS sequence"/>
</dbReference>
<sequence>MQCRVCETPYLIAPGIGPYCPDLECDSHEGKDLRDLAVMDRFEVQRRQRDGRVFAGMPDAALGRLRALCLADCKRTEAIWRATKTRTR</sequence>
<evidence type="ECO:0000313" key="1">
    <source>
        <dbReference type="EMBL" id="SDD97187.1"/>
    </source>
</evidence>
<organism evidence="1 2">
    <name type="scientific">Belnapia rosea</name>
    <dbReference type="NCBI Taxonomy" id="938405"/>
    <lineage>
        <taxon>Bacteria</taxon>
        <taxon>Pseudomonadati</taxon>
        <taxon>Pseudomonadota</taxon>
        <taxon>Alphaproteobacteria</taxon>
        <taxon>Acetobacterales</taxon>
        <taxon>Roseomonadaceae</taxon>
        <taxon>Belnapia</taxon>
    </lineage>
</organism>
<protein>
    <submittedName>
        <fullName evidence="1">Uncharacterized protein</fullName>
    </submittedName>
</protein>